<evidence type="ECO:0000313" key="2">
    <source>
        <dbReference type="EMBL" id="KKL51799.1"/>
    </source>
</evidence>
<organism evidence="2">
    <name type="scientific">marine sediment metagenome</name>
    <dbReference type="NCBI Taxonomy" id="412755"/>
    <lineage>
        <taxon>unclassified sequences</taxon>
        <taxon>metagenomes</taxon>
        <taxon>ecological metagenomes</taxon>
    </lineage>
</organism>
<dbReference type="PROSITE" id="PS50022">
    <property type="entry name" value="FA58C_3"/>
    <property type="match status" value="1"/>
</dbReference>
<dbReference type="EMBL" id="LAZR01032123">
    <property type="protein sequence ID" value="KKL51799.1"/>
    <property type="molecule type" value="Genomic_DNA"/>
</dbReference>
<dbReference type="InterPro" id="IPR000421">
    <property type="entry name" value="FA58C"/>
</dbReference>
<name>A0A0F9CRM0_9ZZZZ</name>
<feature type="non-terminal residue" evidence="2">
    <location>
        <position position="1"/>
    </location>
</feature>
<dbReference type="InterPro" id="IPR008979">
    <property type="entry name" value="Galactose-bd-like_sf"/>
</dbReference>
<gene>
    <name evidence="2" type="ORF">LCGC14_2291860</name>
</gene>
<dbReference type="Pfam" id="PF00754">
    <property type="entry name" value="F5_F8_type_C"/>
    <property type="match status" value="1"/>
</dbReference>
<protein>
    <recommendedName>
        <fullName evidence="1">F5/8 type C domain-containing protein</fullName>
    </recommendedName>
</protein>
<sequence>GTITPQELIIDLGKLETLEGFTYWPIQERYPFGIITDYEFSVSSNATDWKSVAKGEFGNVVNNRIEQRVDFNPITARYIKLKGLKVDGADFRTSFGEVGVITSKK</sequence>
<accession>A0A0F9CRM0</accession>
<dbReference type="AlphaFoldDB" id="A0A0F9CRM0"/>
<comment type="caution">
    <text evidence="2">The sequence shown here is derived from an EMBL/GenBank/DDBJ whole genome shotgun (WGS) entry which is preliminary data.</text>
</comment>
<dbReference type="Gene3D" id="2.60.120.260">
    <property type="entry name" value="Galactose-binding domain-like"/>
    <property type="match status" value="1"/>
</dbReference>
<evidence type="ECO:0000259" key="1">
    <source>
        <dbReference type="PROSITE" id="PS50022"/>
    </source>
</evidence>
<dbReference type="SUPFAM" id="SSF49785">
    <property type="entry name" value="Galactose-binding domain-like"/>
    <property type="match status" value="1"/>
</dbReference>
<reference evidence="2" key="1">
    <citation type="journal article" date="2015" name="Nature">
        <title>Complex archaea that bridge the gap between prokaryotes and eukaryotes.</title>
        <authorList>
            <person name="Spang A."/>
            <person name="Saw J.H."/>
            <person name="Jorgensen S.L."/>
            <person name="Zaremba-Niedzwiedzka K."/>
            <person name="Martijn J."/>
            <person name="Lind A.E."/>
            <person name="van Eijk R."/>
            <person name="Schleper C."/>
            <person name="Guy L."/>
            <person name="Ettema T.J."/>
        </authorList>
    </citation>
    <scope>NUCLEOTIDE SEQUENCE</scope>
</reference>
<feature type="domain" description="F5/8 type C" evidence="1">
    <location>
        <begin position="1"/>
        <end position="81"/>
    </location>
</feature>
<proteinExistence type="predicted"/>